<proteinExistence type="predicted"/>
<keyword evidence="5 6" id="KW-0472">Membrane</keyword>
<dbReference type="GO" id="GO:0004713">
    <property type="term" value="F:protein tyrosine kinase activity"/>
    <property type="evidence" value="ECO:0007669"/>
    <property type="project" value="TreeGrafter"/>
</dbReference>
<dbReference type="Pfam" id="PF02706">
    <property type="entry name" value="Wzz"/>
    <property type="match status" value="1"/>
</dbReference>
<evidence type="ECO:0000256" key="5">
    <source>
        <dbReference type="ARBA" id="ARBA00023136"/>
    </source>
</evidence>
<dbReference type="STRING" id="740709.A10D4_02620"/>
<organism evidence="9 10">
    <name type="scientific">Idiomarina xiamenensis 10-D-4</name>
    <dbReference type="NCBI Taxonomy" id="740709"/>
    <lineage>
        <taxon>Bacteria</taxon>
        <taxon>Pseudomonadati</taxon>
        <taxon>Pseudomonadota</taxon>
        <taxon>Gammaproteobacteria</taxon>
        <taxon>Alteromonadales</taxon>
        <taxon>Idiomarinaceae</taxon>
        <taxon>Idiomarina</taxon>
    </lineage>
</organism>
<dbReference type="EMBL" id="AMRG01000003">
    <property type="protein sequence ID" value="EKE85202.1"/>
    <property type="molecule type" value="Genomic_DNA"/>
</dbReference>
<dbReference type="eggNOG" id="COG3765">
    <property type="taxonomic scope" value="Bacteria"/>
</dbReference>
<dbReference type="PATRIC" id="fig|740709.3.peg.527"/>
<evidence type="ECO:0000256" key="1">
    <source>
        <dbReference type="ARBA" id="ARBA00004651"/>
    </source>
</evidence>
<name>K2KES9_9GAMM</name>
<dbReference type="InterPro" id="IPR003856">
    <property type="entry name" value="LPS_length_determ_N"/>
</dbReference>
<feature type="domain" description="Tyrosine-protein kinase G-rich" evidence="8">
    <location>
        <begin position="249"/>
        <end position="312"/>
    </location>
</feature>
<evidence type="ECO:0000256" key="4">
    <source>
        <dbReference type="ARBA" id="ARBA00022989"/>
    </source>
</evidence>
<evidence type="ECO:0000256" key="3">
    <source>
        <dbReference type="ARBA" id="ARBA00022692"/>
    </source>
</evidence>
<protein>
    <submittedName>
        <fullName evidence="9">OtnB protein</fullName>
    </submittedName>
</protein>
<dbReference type="RefSeq" id="WP_008487551.1">
    <property type="nucleotide sequence ID" value="NZ_AMRG01000003.1"/>
</dbReference>
<dbReference type="Pfam" id="PF13807">
    <property type="entry name" value="GNVR"/>
    <property type="match status" value="1"/>
</dbReference>
<reference evidence="9 10" key="1">
    <citation type="journal article" date="2012" name="J. Bacteriol.">
        <title>Genome Sequence of Idiomarina xiamenensis Type Strain 10-D-4.</title>
        <authorList>
            <person name="Lai Q."/>
            <person name="Wang L."/>
            <person name="Wang W."/>
            <person name="Shao Z."/>
        </authorList>
    </citation>
    <scope>NUCLEOTIDE SEQUENCE [LARGE SCALE GENOMIC DNA]</scope>
    <source>
        <strain evidence="9 10">10-D-4</strain>
    </source>
</reference>
<accession>K2KES9</accession>
<dbReference type="AlphaFoldDB" id="K2KES9"/>
<evidence type="ECO:0000313" key="9">
    <source>
        <dbReference type="EMBL" id="EKE85202.1"/>
    </source>
</evidence>
<keyword evidence="2" id="KW-1003">Cell membrane</keyword>
<dbReference type="GO" id="GO:0005886">
    <property type="term" value="C:plasma membrane"/>
    <property type="evidence" value="ECO:0007669"/>
    <property type="project" value="UniProtKB-SubCell"/>
</dbReference>
<keyword evidence="10" id="KW-1185">Reference proteome</keyword>
<dbReference type="Proteomes" id="UP000014115">
    <property type="component" value="Unassembled WGS sequence"/>
</dbReference>
<keyword evidence="3 6" id="KW-0812">Transmembrane</keyword>
<feature type="transmembrane region" description="Helical" evidence="6">
    <location>
        <begin position="292"/>
        <end position="316"/>
    </location>
</feature>
<dbReference type="PANTHER" id="PTHR32309:SF13">
    <property type="entry name" value="FERRIC ENTEROBACTIN TRANSPORT PROTEIN FEPE"/>
    <property type="match status" value="1"/>
</dbReference>
<keyword evidence="4 6" id="KW-1133">Transmembrane helix</keyword>
<dbReference type="OrthoDB" id="9775724at2"/>
<evidence type="ECO:0000256" key="6">
    <source>
        <dbReference type="SAM" id="Phobius"/>
    </source>
</evidence>
<evidence type="ECO:0000313" key="10">
    <source>
        <dbReference type="Proteomes" id="UP000014115"/>
    </source>
</evidence>
<gene>
    <name evidence="9" type="ORF">A10D4_02620</name>
</gene>
<dbReference type="PANTHER" id="PTHR32309">
    <property type="entry name" value="TYROSINE-PROTEIN KINASE"/>
    <property type="match status" value="1"/>
</dbReference>
<feature type="transmembrane region" description="Helical" evidence="6">
    <location>
        <begin position="37"/>
        <end position="57"/>
    </location>
</feature>
<dbReference type="InterPro" id="IPR050445">
    <property type="entry name" value="Bact_polysacc_biosynth/exp"/>
</dbReference>
<dbReference type="InterPro" id="IPR032807">
    <property type="entry name" value="GNVR"/>
</dbReference>
<evidence type="ECO:0000259" key="8">
    <source>
        <dbReference type="Pfam" id="PF13807"/>
    </source>
</evidence>
<comment type="subcellular location">
    <subcellularLocation>
        <location evidence="1">Cell membrane</location>
        <topology evidence="1">Multi-pass membrane protein</topology>
    </subcellularLocation>
</comment>
<evidence type="ECO:0000256" key="2">
    <source>
        <dbReference type="ARBA" id="ARBA00022475"/>
    </source>
</evidence>
<feature type="domain" description="Polysaccharide chain length determinant N-terminal" evidence="7">
    <location>
        <begin position="21"/>
        <end position="123"/>
    </location>
</feature>
<comment type="caution">
    <text evidence="9">The sequence shown here is derived from an EMBL/GenBank/DDBJ whole genome shotgun (WGS) entry which is preliminary data.</text>
</comment>
<evidence type="ECO:0000259" key="7">
    <source>
        <dbReference type="Pfam" id="PF02706"/>
    </source>
</evidence>
<sequence>MNDEKNQISTASEQSIAIPDNEIDLRELFFVLWNRKWLIIATTFIFAVASVIVALSLPNIYKSEVLLAPAESTNNNSLANMAGQFGGIAGLVGVNFQNNDGSQAGLAMQVIQSRQFTQMFIEKHDLLVPVMAAEGWDLSSNNLIIDEDAYDTSNARWLRAPDGLRGAKPSAQEAYEVFVGEYLNIQQDEETGLYKLSISYYSPYLAEKWVSWLVEDINDVMRERTIAEATKNLEYLNNQLDKTSVAEMQSTFYKLIEEQTKNLMLAEVQDEFVFKVVDPAVVPELKNKPNRALICVLGTFLGGIVSCVMVILISVFRKES</sequence>